<dbReference type="EMBL" id="BGJZ01000086">
    <property type="protein sequence ID" value="GBH08353.1"/>
    <property type="molecule type" value="Genomic_DNA"/>
</dbReference>
<gene>
    <name evidence="1" type="ORF">KPSA1_01724</name>
</gene>
<proteinExistence type="predicted"/>
<sequence length="127" mass="13619">MLGRDEQFCFISQSCRLYQRDQLTQLVGHLSPSLSFRCQDGSDHIRLRGDSNGLNERTWTIDLACQCPGLNVRLNPYSAVHRCNSRGALGGGLMAGAWPGVKGATGCSDIGVASTDPLGGLVEKPRG</sequence>
<dbReference type="Proteomes" id="UP000247480">
    <property type="component" value="Unassembled WGS sequence"/>
</dbReference>
<evidence type="ECO:0000313" key="1">
    <source>
        <dbReference type="EMBL" id="GBH08353.1"/>
    </source>
</evidence>
<evidence type="ECO:0000313" key="2">
    <source>
        <dbReference type="Proteomes" id="UP000247480"/>
    </source>
</evidence>
<dbReference type="AlphaFoldDB" id="A0A2V0Q6C3"/>
<reference evidence="1 2" key="1">
    <citation type="submission" date="2018-04" db="EMBL/GenBank/DDBJ databases">
        <title>Draft genome sequence of Pseudomonas syringae pv. actinidiae biovar 1 strains isolated from kiwifruit in Kagawa prefecture.</title>
        <authorList>
            <person name="Tabuchi M."/>
            <person name="Saito M."/>
            <person name="Fujiwara S."/>
            <person name="Sasa N."/>
            <person name="Akimitsu K."/>
            <person name="Gomi K."/>
            <person name="Konishi-Sugita S."/>
            <person name="Hamano K."/>
            <person name="Kataoka I."/>
        </authorList>
    </citation>
    <scope>NUCLEOTIDE SEQUENCE [LARGE SCALE GENOMIC DNA]</scope>
    <source>
        <strain evidence="1 2">MAFF212206</strain>
    </source>
</reference>
<protein>
    <submittedName>
        <fullName evidence="1">Outer membrane protein TolC</fullName>
    </submittedName>
</protein>
<accession>A0A2V0Q6C3</accession>
<name>A0A2V0Q6C3_PSESF</name>
<organism evidence="1 2">
    <name type="scientific">Pseudomonas syringae pv. actinidiae</name>
    <dbReference type="NCBI Taxonomy" id="103796"/>
    <lineage>
        <taxon>Bacteria</taxon>
        <taxon>Pseudomonadati</taxon>
        <taxon>Pseudomonadota</taxon>
        <taxon>Gammaproteobacteria</taxon>
        <taxon>Pseudomonadales</taxon>
        <taxon>Pseudomonadaceae</taxon>
        <taxon>Pseudomonas</taxon>
        <taxon>Pseudomonas syringae</taxon>
    </lineage>
</organism>
<comment type="caution">
    <text evidence="1">The sequence shown here is derived from an EMBL/GenBank/DDBJ whole genome shotgun (WGS) entry which is preliminary data.</text>
</comment>